<evidence type="ECO:0000313" key="4">
    <source>
        <dbReference type="EMBL" id="OPX18193.1"/>
    </source>
</evidence>
<dbReference type="PANTHER" id="PTHR48084:SF1">
    <property type="entry name" value="2-OXOGLUTARATE SYNTHASE SUBUNIT KORB"/>
    <property type="match status" value="1"/>
</dbReference>
<dbReference type="Pfam" id="PF02775">
    <property type="entry name" value="TPP_enzyme_C"/>
    <property type="match status" value="1"/>
</dbReference>
<protein>
    <submittedName>
        <fullName evidence="4">2-oxoacid:ferredoxin oxidoreductase subunit beta</fullName>
    </submittedName>
</protein>
<feature type="transmembrane region" description="Helical" evidence="2">
    <location>
        <begin position="20"/>
        <end position="38"/>
    </location>
</feature>
<name>A0A1V4QFP8_UNCW3</name>
<keyword evidence="2" id="KW-0812">Transmembrane</keyword>
<dbReference type="GO" id="GO:0030976">
    <property type="term" value="F:thiamine pyrophosphate binding"/>
    <property type="evidence" value="ECO:0007669"/>
    <property type="project" value="InterPro"/>
</dbReference>
<proteinExistence type="predicted"/>
<keyword evidence="2" id="KW-0472">Membrane</keyword>
<dbReference type="Proteomes" id="UP000191663">
    <property type="component" value="Unassembled WGS sequence"/>
</dbReference>
<evidence type="ECO:0000259" key="3">
    <source>
        <dbReference type="Pfam" id="PF02775"/>
    </source>
</evidence>
<gene>
    <name evidence="4" type="ORF">BXT86_02470</name>
</gene>
<feature type="non-terminal residue" evidence="4">
    <location>
        <position position="150"/>
    </location>
</feature>
<dbReference type="InterPro" id="IPR029061">
    <property type="entry name" value="THDP-binding"/>
</dbReference>
<keyword evidence="1" id="KW-0560">Oxidoreductase</keyword>
<dbReference type="InterPro" id="IPR051457">
    <property type="entry name" value="2-oxoacid:Fd_oxidoreductase"/>
</dbReference>
<organism evidence="4 5">
    <name type="scientific">candidate division WOR-3 bacterium 4484_100</name>
    <dbReference type="NCBI Taxonomy" id="1936077"/>
    <lineage>
        <taxon>Bacteria</taxon>
        <taxon>Bacteria division WOR-3</taxon>
    </lineage>
</organism>
<evidence type="ECO:0000313" key="5">
    <source>
        <dbReference type="Proteomes" id="UP000191663"/>
    </source>
</evidence>
<feature type="domain" description="Thiamine pyrophosphate enzyme TPP-binding" evidence="3">
    <location>
        <begin position="62"/>
        <end position="140"/>
    </location>
</feature>
<dbReference type="GO" id="GO:0016625">
    <property type="term" value="F:oxidoreductase activity, acting on the aldehyde or oxo group of donors, iron-sulfur protein as acceptor"/>
    <property type="evidence" value="ECO:0007669"/>
    <property type="project" value="UniProtKB-ARBA"/>
</dbReference>
<evidence type="ECO:0000256" key="2">
    <source>
        <dbReference type="SAM" id="Phobius"/>
    </source>
</evidence>
<accession>A0A1V4QFP8</accession>
<sequence>MKTTHHPMENLLRTDRLPHIWCPGCGIGIAVTALAAALEKARIDLNKVCIVSGIGCTGRVAGYVKLDSFHTTHGRAIPFATGIKLANPDLKVIVFSGDGDLIAIGGNHFIHAARRNIDMIVICVNNFIYAMTGGQVAPTTPLSAYATTSP</sequence>
<dbReference type="InterPro" id="IPR011766">
    <property type="entry name" value="TPP_enzyme_TPP-bd"/>
</dbReference>
<keyword evidence="2" id="KW-1133">Transmembrane helix</keyword>
<comment type="caution">
    <text evidence="4">The sequence shown here is derived from an EMBL/GenBank/DDBJ whole genome shotgun (WGS) entry which is preliminary data.</text>
</comment>
<dbReference type="SUPFAM" id="SSF52518">
    <property type="entry name" value="Thiamin diphosphate-binding fold (THDP-binding)"/>
    <property type="match status" value="1"/>
</dbReference>
<dbReference type="PANTHER" id="PTHR48084">
    <property type="entry name" value="2-OXOGLUTARATE OXIDOREDUCTASE SUBUNIT KORB-RELATED"/>
    <property type="match status" value="1"/>
</dbReference>
<dbReference type="AlphaFoldDB" id="A0A1V4QFP8"/>
<evidence type="ECO:0000256" key="1">
    <source>
        <dbReference type="ARBA" id="ARBA00023002"/>
    </source>
</evidence>
<dbReference type="EMBL" id="MUKB01000032">
    <property type="protein sequence ID" value="OPX18193.1"/>
    <property type="molecule type" value="Genomic_DNA"/>
</dbReference>
<dbReference type="Gene3D" id="3.40.50.970">
    <property type="match status" value="1"/>
</dbReference>
<dbReference type="GO" id="GO:0045333">
    <property type="term" value="P:cellular respiration"/>
    <property type="evidence" value="ECO:0007669"/>
    <property type="project" value="UniProtKB-ARBA"/>
</dbReference>
<reference evidence="5" key="1">
    <citation type="submission" date="2017-01" db="EMBL/GenBank/DDBJ databases">
        <title>Novel pathways for hydrocarbon cycling and metabolic interdependencies in hydrothermal sediment communities.</title>
        <authorList>
            <person name="Dombrowski N."/>
            <person name="Seitz K."/>
            <person name="Teske A."/>
            <person name="Baker B."/>
        </authorList>
    </citation>
    <scope>NUCLEOTIDE SEQUENCE [LARGE SCALE GENOMIC DNA]</scope>
</reference>